<dbReference type="InterPro" id="IPR001466">
    <property type="entry name" value="Beta-lactam-related"/>
</dbReference>
<dbReference type="SUPFAM" id="SSF56601">
    <property type="entry name" value="beta-lactamase/transpeptidase-like"/>
    <property type="match status" value="1"/>
</dbReference>
<keyword evidence="3" id="KW-1185">Reference proteome</keyword>
<evidence type="ECO:0000259" key="1">
    <source>
        <dbReference type="Pfam" id="PF00144"/>
    </source>
</evidence>
<sequence length="523" mass="51688">MAVMLVLAACTSEVDSPSGSSASSAPPGCDPGLAAWAEAGFSGSMAVVERGEPVCSAGYGLADRAGERSNAADTVFAIGSVTKAFTAAAILDLADSGALTTDDRVGELLPSLRGPVADATLMQLMTHTSGLSGGAGPDHRPLSEEDALAAISALPLMFASGTGYEYSNAAYTLLALVVEELGGGYRSHAASRILAGLPSAGFWDGEPAASGPRAVGYLEDGSAGEPGDFGGPHWALDGNGGLAMSMPDLAAWTHALFTGEVVSPSSAQVLASPVVELGEGQAETPGWVAVDASAYGEPFLAAAGGGGDVGHDAMVVWVPAAERAIAVASNGGAVSAEELLAAVGPALATGGPIPPPEAPGGAVDPDAAAAIVGDYRLDTGGTFQVTYDDGELRVAGLGADAVAALFPPDDAAAVAEHERQVAALLGDDLVALAGTVLADGELRTYVTADTGEGPLLVWYALDAKGVVAAVEEGTDPPALTLATDGDGFAPVDPTGTGPDVRLTFDADAVTVTGPDGAVPAERS</sequence>
<dbReference type="EMBL" id="POTW01000031">
    <property type="protein sequence ID" value="PZF82916.1"/>
    <property type="molecule type" value="Genomic_DNA"/>
</dbReference>
<dbReference type="Proteomes" id="UP000248764">
    <property type="component" value="Unassembled WGS sequence"/>
</dbReference>
<gene>
    <name evidence="2" type="ORF">C1I92_14760</name>
</gene>
<accession>A0A2W2CAV1</accession>
<proteinExistence type="predicted"/>
<reference evidence="2 3" key="1">
    <citation type="submission" date="2018-01" db="EMBL/GenBank/DDBJ databases">
        <title>Draft genome sequence of Jiangella sp. GTF31.</title>
        <authorList>
            <person name="Sahin N."/>
            <person name="Ay H."/>
            <person name="Saygin H."/>
        </authorList>
    </citation>
    <scope>NUCLEOTIDE SEQUENCE [LARGE SCALE GENOMIC DNA]</scope>
    <source>
        <strain evidence="2 3">GTF31</strain>
    </source>
</reference>
<comment type="caution">
    <text evidence="2">The sequence shown here is derived from an EMBL/GenBank/DDBJ whole genome shotgun (WGS) entry which is preliminary data.</text>
</comment>
<dbReference type="PROSITE" id="PS00146">
    <property type="entry name" value="BETA_LACTAMASE_A"/>
    <property type="match status" value="1"/>
</dbReference>
<dbReference type="AlphaFoldDB" id="A0A2W2CAV1"/>
<evidence type="ECO:0000313" key="3">
    <source>
        <dbReference type="Proteomes" id="UP000248764"/>
    </source>
</evidence>
<dbReference type="InterPro" id="IPR023650">
    <property type="entry name" value="Beta-lactam_class-A_AS"/>
</dbReference>
<dbReference type="InterPro" id="IPR012338">
    <property type="entry name" value="Beta-lactam/transpept-like"/>
</dbReference>
<dbReference type="Pfam" id="PF00144">
    <property type="entry name" value="Beta-lactamase"/>
    <property type="match status" value="1"/>
</dbReference>
<protein>
    <recommendedName>
        <fullName evidence="1">Beta-lactamase-related domain-containing protein</fullName>
    </recommendedName>
</protein>
<name>A0A2W2CAV1_9ACTN</name>
<dbReference type="PANTHER" id="PTHR46825">
    <property type="entry name" value="D-ALANYL-D-ALANINE-CARBOXYPEPTIDASE/ENDOPEPTIDASE AMPH"/>
    <property type="match status" value="1"/>
</dbReference>
<evidence type="ECO:0000313" key="2">
    <source>
        <dbReference type="EMBL" id="PZF82916.1"/>
    </source>
</evidence>
<dbReference type="InterPro" id="IPR050491">
    <property type="entry name" value="AmpC-like"/>
</dbReference>
<organism evidence="2 3">
    <name type="scientific">Jiangella anatolica</name>
    <dbReference type="NCBI Taxonomy" id="2670374"/>
    <lineage>
        <taxon>Bacteria</taxon>
        <taxon>Bacillati</taxon>
        <taxon>Actinomycetota</taxon>
        <taxon>Actinomycetes</taxon>
        <taxon>Jiangellales</taxon>
        <taxon>Jiangellaceae</taxon>
        <taxon>Jiangella</taxon>
    </lineage>
</organism>
<dbReference type="Gene3D" id="3.40.710.10">
    <property type="entry name" value="DD-peptidase/beta-lactamase superfamily"/>
    <property type="match status" value="1"/>
</dbReference>
<dbReference type="PANTHER" id="PTHR46825:SF9">
    <property type="entry name" value="BETA-LACTAMASE-RELATED DOMAIN-CONTAINING PROTEIN"/>
    <property type="match status" value="1"/>
</dbReference>
<feature type="domain" description="Beta-lactamase-related" evidence="1">
    <location>
        <begin position="43"/>
        <end position="333"/>
    </location>
</feature>